<feature type="region of interest" description="Disordered" evidence="1">
    <location>
        <begin position="172"/>
        <end position="194"/>
    </location>
</feature>
<evidence type="ECO:0000313" key="3">
    <source>
        <dbReference type="Proteomes" id="UP000269721"/>
    </source>
</evidence>
<protein>
    <submittedName>
        <fullName evidence="2">Uncharacterized protein</fullName>
    </submittedName>
</protein>
<dbReference type="EMBL" id="KZ999528">
    <property type="protein sequence ID" value="RKO84985.1"/>
    <property type="molecule type" value="Genomic_DNA"/>
</dbReference>
<gene>
    <name evidence="2" type="ORF">BDK51DRAFT_32636</name>
</gene>
<accession>A0A4P9W0X4</accession>
<evidence type="ECO:0000256" key="1">
    <source>
        <dbReference type="SAM" id="MobiDB-lite"/>
    </source>
</evidence>
<dbReference type="AlphaFoldDB" id="A0A4P9W0X4"/>
<dbReference type="Proteomes" id="UP000269721">
    <property type="component" value="Unassembled WGS sequence"/>
</dbReference>
<organism evidence="2 3">
    <name type="scientific">Blyttiomyces helicus</name>
    <dbReference type="NCBI Taxonomy" id="388810"/>
    <lineage>
        <taxon>Eukaryota</taxon>
        <taxon>Fungi</taxon>
        <taxon>Fungi incertae sedis</taxon>
        <taxon>Chytridiomycota</taxon>
        <taxon>Chytridiomycota incertae sedis</taxon>
        <taxon>Chytridiomycetes</taxon>
        <taxon>Chytridiomycetes incertae sedis</taxon>
        <taxon>Blyttiomyces</taxon>
    </lineage>
</organism>
<evidence type="ECO:0000313" key="2">
    <source>
        <dbReference type="EMBL" id="RKO84985.1"/>
    </source>
</evidence>
<proteinExistence type="predicted"/>
<feature type="region of interest" description="Disordered" evidence="1">
    <location>
        <begin position="118"/>
        <end position="137"/>
    </location>
</feature>
<keyword evidence="3" id="KW-1185">Reference proteome</keyword>
<name>A0A4P9W0X4_9FUNG</name>
<sequence>MPRSLSSQLLRRPMNDLMPVAGGIQWLPQQAIGGGNDTQKDFGYAKLAKLVKGSAPAPPLFPAGIRFQKRVLPILRTLTSRFGSALWRVAFLPNSRSWDTAGSLALLNPTYGRALGAGASTAHKSSKPTPATGNAVLSGKRGAGIRMRPLWNVRRPKAIKISACDRKGGNTRRAAAFASEPPPPPSRHTQIRRKDHPPPRVLMRLANVFQHQLSRLPFRLVDVEPFAEVSRCELAWAL</sequence>
<reference evidence="3" key="1">
    <citation type="journal article" date="2018" name="Nat. Microbiol.">
        <title>Leveraging single-cell genomics to expand the fungal tree of life.</title>
        <authorList>
            <person name="Ahrendt S.R."/>
            <person name="Quandt C.A."/>
            <person name="Ciobanu D."/>
            <person name="Clum A."/>
            <person name="Salamov A."/>
            <person name="Andreopoulos B."/>
            <person name="Cheng J.F."/>
            <person name="Woyke T."/>
            <person name="Pelin A."/>
            <person name="Henrissat B."/>
            <person name="Reynolds N.K."/>
            <person name="Benny G.L."/>
            <person name="Smith M.E."/>
            <person name="James T.Y."/>
            <person name="Grigoriev I.V."/>
        </authorList>
    </citation>
    <scope>NUCLEOTIDE SEQUENCE [LARGE SCALE GENOMIC DNA]</scope>
</reference>